<dbReference type="Pfam" id="PF13177">
    <property type="entry name" value="DNA_pol3_delta2"/>
    <property type="match status" value="1"/>
</dbReference>
<dbReference type="InterPro" id="IPR050238">
    <property type="entry name" value="DNA_Rep/Repair_Clamp_Loader"/>
</dbReference>
<dbReference type="AlphaFoldDB" id="U7UHH7"/>
<dbReference type="PATRIC" id="fig|1111454.3.peg.1437"/>
<dbReference type="InterPro" id="IPR027417">
    <property type="entry name" value="P-loop_NTPase"/>
</dbReference>
<name>U7UHH7_9FIRM</name>
<dbReference type="PANTHER" id="PTHR11669:SF8">
    <property type="entry name" value="DNA POLYMERASE III SUBUNIT DELTA"/>
    <property type="match status" value="1"/>
</dbReference>
<evidence type="ECO:0000313" key="1">
    <source>
        <dbReference type="EMBL" id="ERT58751.1"/>
    </source>
</evidence>
<comment type="caution">
    <text evidence="1">The sequence shown here is derived from an EMBL/GenBank/DDBJ whole genome shotgun (WGS) entry which is preliminary data.</text>
</comment>
<dbReference type="eggNOG" id="COG0470">
    <property type="taxonomic scope" value="Bacteria"/>
</dbReference>
<reference evidence="1 2" key="1">
    <citation type="submission" date="2013-09" db="EMBL/GenBank/DDBJ databases">
        <authorList>
            <person name="Durkin A.S."/>
            <person name="Haft D.R."/>
            <person name="McCorrison J."/>
            <person name="Torralba M."/>
            <person name="Gillis M."/>
            <person name="Haft D.H."/>
            <person name="Methe B."/>
            <person name="Sutton G."/>
            <person name="Nelson K.E."/>
        </authorList>
    </citation>
    <scope>NUCLEOTIDE SEQUENCE [LARGE SCALE GENOMIC DNA]</scope>
    <source>
        <strain evidence="1 2">BV3C16-1</strain>
    </source>
</reference>
<dbReference type="SUPFAM" id="SSF52540">
    <property type="entry name" value="P-loop containing nucleoside triphosphate hydrolases"/>
    <property type="match status" value="1"/>
</dbReference>
<sequence>MDSAFFAGLIGHGELKKRLAHLLSSDRMPHAAVFAGPAGLGKSAFARAVASAMVGRSVLQTWDEAGGAMIRDGADVFCLAPVGKGLKVEQFRQLQEALILQGDSGSKRVCVIRHAETMNAEFSNRMLKTLEEPPAGVYFILLTDQPDLLLATIRSRCTVFSFQPIAAADLLDGLARCCGGSREQYAEAVRWSGGNLQAALDFLSGRGTKGVTAALQFLQILATHPSPYAKWLTLVAAVDEAEMKVFIRVLMAVLRDLAVLRAGLPQSALCLQGCFDELVQLLPYWDDAAVFTLLRVLEESWEAMTRNVNGSLIRDHICLGFLQAKGGV</sequence>
<gene>
    <name evidence="1" type="ORF">HMPREF1250_1772</name>
</gene>
<dbReference type="RefSeq" id="WP_023054050.1">
    <property type="nucleotide sequence ID" value="NZ_AWXA01000041.1"/>
</dbReference>
<dbReference type="EMBL" id="AWXA01000041">
    <property type="protein sequence ID" value="ERT58751.1"/>
    <property type="molecule type" value="Genomic_DNA"/>
</dbReference>
<dbReference type="PANTHER" id="PTHR11669">
    <property type="entry name" value="REPLICATION FACTOR C / DNA POLYMERASE III GAMMA-TAU SUBUNIT"/>
    <property type="match status" value="1"/>
</dbReference>
<dbReference type="STRING" id="1111454.HMPREF1250_1772"/>
<accession>U7UHH7</accession>
<protein>
    <submittedName>
        <fullName evidence="1">DNA polymerase III, delta subunit</fullName>
    </submittedName>
</protein>
<proteinExistence type="predicted"/>
<dbReference type="OrthoDB" id="9810148at2"/>
<dbReference type="Proteomes" id="UP000017090">
    <property type="component" value="Unassembled WGS sequence"/>
</dbReference>
<organism evidence="1 2">
    <name type="scientific">Megasphaera vaginalis</name>
    <name type="common">ex Srinivasan et al. 2021</name>
    <dbReference type="NCBI Taxonomy" id="1111454"/>
    <lineage>
        <taxon>Bacteria</taxon>
        <taxon>Bacillati</taxon>
        <taxon>Bacillota</taxon>
        <taxon>Negativicutes</taxon>
        <taxon>Veillonellales</taxon>
        <taxon>Veillonellaceae</taxon>
        <taxon>Megasphaera</taxon>
    </lineage>
</organism>
<evidence type="ECO:0000313" key="2">
    <source>
        <dbReference type="Proteomes" id="UP000017090"/>
    </source>
</evidence>
<keyword evidence="2" id="KW-1185">Reference proteome</keyword>
<dbReference type="GO" id="GO:0006261">
    <property type="term" value="P:DNA-templated DNA replication"/>
    <property type="evidence" value="ECO:0007669"/>
    <property type="project" value="TreeGrafter"/>
</dbReference>
<dbReference type="Gene3D" id="3.40.50.300">
    <property type="entry name" value="P-loop containing nucleotide triphosphate hydrolases"/>
    <property type="match status" value="1"/>
</dbReference>